<dbReference type="Pfam" id="PF13489">
    <property type="entry name" value="Methyltransf_23"/>
    <property type="match status" value="1"/>
</dbReference>
<dbReference type="GO" id="GO:0016757">
    <property type="term" value="F:glycosyltransferase activity"/>
    <property type="evidence" value="ECO:0007669"/>
    <property type="project" value="UniProtKB-KW"/>
</dbReference>
<evidence type="ECO:0000259" key="5">
    <source>
        <dbReference type="Pfam" id="PF00535"/>
    </source>
</evidence>
<reference evidence="6 7" key="1">
    <citation type="submission" date="2014-12" db="EMBL/GenBank/DDBJ databases">
        <title>Isolation of bacteria from lake water.</title>
        <authorList>
            <person name="Sheng K.-Y."/>
            <person name="Chin P.-S."/>
            <person name="Chan K.-G."/>
            <person name="Tan G.S."/>
        </authorList>
    </citation>
    <scope>NUCLEOTIDE SEQUENCE [LARGE SCALE GENOMIC DNA]</scope>
    <source>
        <strain evidence="6 7">KY4</strain>
    </source>
</reference>
<feature type="domain" description="Glycosyltransferase 2-like" evidence="5">
    <location>
        <begin position="550"/>
        <end position="722"/>
    </location>
</feature>
<dbReference type="Proteomes" id="UP000032566">
    <property type="component" value="Unassembled WGS sequence"/>
</dbReference>
<evidence type="ECO:0000256" key="2">
    <source>
        <dbReference type="ARBA" id="ARBA00022676"/>
    </source>
</evidence>
<dbReference type="EMBL" id="JXYQ01000008">
    <property type="protein sequence ID" value="KJA11991.1"/>
    <property type="molecule type" value="Genomic_DNA"/>
</dbReference>
<evidence type="ECO:0000256" key="3">
    <source>
        <dbReference type="ARBA" id="ARBA00022679"/>
    </source>
</evidence>
<dbReference type="Pfam" id="PF00535">
    <property type="entry name" value="Glycos_transf_2"/>
    <property type="match status" value="1"/>
</dbReference>
<dbReference type="InterPro" id="IPR029063">
    <property type="entry name" value="SAM-dependent_MTases_sf"/>
</dbReference>
<comment type="caution">
    <text evidence="6">The sequence shown here is derived from an EMBL/GenBank/DDBJ whole genome shotgun (WGS) entry which is preliminary data.</text>
</comment>
<dbReference type="SUPFAM" id="SSF53448">
    <property type="entry name" value="Nucleotide-diphospho-sugar transferases"/>
    <property type="match status" value="1"/>
</dbReference>
<feature type="compositionally biased region" description="Polar residues" evidence="4">
    <location>
        <begin position="531"/>
        <end position="540"/>
    </location>
</feature>
<dbReference type="STRING" id="80878.RP29_03285"/>
<evidence type="ECO:0000313" key="7">
    <source>
        <dbReference type="Proteomes" id="UP000032566"/>
    </source>
</evidence>
<dbReference type="SUPFAM" id="SSF53756">
    <property type="entry name" value="UDP-Glycosyltransferase/glycogen phosphorylase"/>
    <property type="match status" value="1"/>
</dbReference>
<comment type="similarity">
    <text evidence="1">Belongs to the glycosyltransferase 2 family.</text>
</comment>
<dbReference type="PATRIC" id="fig|80878.5.peg.3985"/>
<keyword evidence="2" id="KW-0328">Glycosyltransferase</keyword>
<dbReference type="Gene3D" id="3.40.50.2000">
    <property type="entry name" value="Glycogen Phosphorylase B"/>
    <property type="match status" value="2"/>
</dbReference>
<sequence length="1290" mass="142736">MTHSIEDLHVYLRNISADERTSLSVLSSLVKPSTLVLDLGCGSGALGQHLATYHDCVIDGLTLSEVEAAHARPYYRHVHVSDLETCDLSAQFSNHTYDYIVCADVLEHLRKPERILDACRQLLSPTGQLLISVPNAGYCGLVAELMQGEFLYREEGLLDKTHLRFFTRRSLQRFLREHGWGIEALDTIQRELPESEFKARFDHLPPAVARYMLGTPDALVYQFIGVARPGLEACANPEHEPPIQTARALFTSQLYLGNAQGYDEDKKLTATGAMGEGRQTLTFTLPSSTSPQEAITRLRLDPADRPGFVHLYGIKLHDAQGKTLWSWNPGHGQPASQGDMFSREIVWQPWLPGLHGALLLLLTGDDPWFQLGIPQELLAEATTQGTTSLSLDMGWPMSADYLSLSSQVLPLQTENKHLKETVQATQELLATSVHRAQMLEARAEHLAETLAAREQHLQAKLLSARQDNNQLSAHRQVLIYEHQKLSSEFEQLASYLRSIENSTVFRATRPLVKAKMQIDRLLGKDPASVQPKAQEQQATPVQAPPHPVDVIVPVYRGLADTKLCVESVLASNCQTAYRLIVINDASPEPEVTAWLRSKGQEDSRITLLENETNLGFVGTVNRGMALSSSNDVLLLNSDTEVANDWLDRIRQSAYSDARVGTVTPFSNNATICSYPSFCKDNELPHGYDTAKLDALCAATNAGVAVDVPTGVGFCMYIRRDALSQVGLFDVENFGKGYGEENDFCQRAHKAGWRNLHLLDTFVLHTGGVSFGASKSPREQAAMQILRRLHPRYEADVMAFVQADPAKPYRMALDLARIQARRKPAVLAVLHDRAGGTLRHVRELALHLQQQMTALVLTPLPGQAVKLSLADESEAFALQFSLPEQLDDLLQLLRALDVQHVHYHHLLGHQALIRDLPALLGISYDFTAHDFYTYCARISLTGDDNRYAPENAPGECACCAPDSTAPDGGSMKQWRETHRDFLQRARLVLAPSLDAASRIAAFAPDANVKAVPHTDISLALPSVKTPSFDASRRLKVVVIGALSAIKGADILEAVAQLAAKQNAPVDFHLLGYGYRHLQTQPKAHLTVHGGYEESELPRLLEWLDPDLAWFPAQWPETYSYTLSAALQAGLPVMGPDLGAFRERLDGRDWSWVAPWDLTPAQWLNLFVELRANHFATGLPPQPPQLKVDKATEWKGNQQREGVTGATAAPWNYLTDYLINQPAPNASATTAAGMPIALAFIQAHLPQATTAQQARSRAVNVLARLRSLPVLRGVARRIPKHLQTWVKNWLMA</sequence>
<dbReference type="PANTHER" id="PTHR43179:SF12">
    <property type="entry name" value="GALACTOFURANOSYLTRANSFERASE GLFT2"/>
    <property type="match status" value="1"/>
</dbReference>
<keyword evidence="7" id="KW-1185">Reference proteome</keyword>
<evidence type="ECO:0000313" key="6">
    <source>
        <dbReference type="EMBL" id="KJA11991.1"/>
    </source>
</evidence>
<dbReference type="RefSeq" id="WP_044395745.1">
    <property type="nucleotide sequence ID" value="NZ_JXYQ01000008.1"/>
</dbReference>
<dbReference type="InterPro" id="IPR029044">
    <property type="entry name" value="Nucleotide-diphossugar_trans"/>
</dbReference>
<dbReference type="Gene3D" id="3.90.550.10">
    <property type="entry name" value="Spore Coat Polysaccharide Biosynthesis Protein SpsA, Chain A"/>
    <property type="match status" value="1"/>
</dbReference>
<dbReference type="PANTHER" id="PTHR43179">
    <property type="entry name" value="RHAMNOSYLTRANSFERASE WBBL"/>
    <property type="match status" value="1"/>
</dbReference>
<gene>
    <name evidence="6" type="ORF">RP29_03285</name>
</gene>
<protein>
    <submittedName>
        <fullName evidence="6">Glycosyl transferase family 2</fullName>
    </submittedName>
</protein>
<name>A0A0D7KC73_9BURK</name>
<dbReference type="CDD" id="cd02440">
    <property type="entry name" value="AdoMet_MTases"/>
    <property type="match status" value="1"/>
</dbReference>
<evidence type="ECO:0000256" key="4">
    <source>
        <dbReference type="SAM" id="MobiDB-lite"/>
    </source>
</evidence>
<dbReference type="Gene3D" id="3.40.50.150">
    <property type="entry name" value="Vaccinia Virus protein VP39"/>
    <property type="match status" value="1"/>
</dbReference>
<dbReference type="OrthoDB" id="9790457at2"/>
<dbReference type="InterPro" id="IPR001173">
    <property type="entry name" value="Glyco_trans_2-like"/>
</dbReference>
<dbReference type="SUPFAM" id="SSF53335">
    <property type="entry name" value="S-adenosyl-L-methionine-dependent methyltransferases"/>
    <property type="match status" value="1"/>
</dbReference>
<evidence type="ECO:0000256" key="1">
    <source>
        <dbReference type="ARBA" id="ARBA00006739"/>
    </source>
</evidence>
<accession>A0A0D7KC73</accession>
<organism evidence="6 7">
    <name type="scientific">Acidovorax temperans</name>
    <dbReference type="NCBI Taxonomy" id="80878"/>
    <lineage>
        <taxon>Bacteria</taxon>
        <taxon>Pseudomonadati</taxon>
        <taxon>Pseudomonadota</taxon>
        <taxon>Betaproteobacteria</taxon>
        <taxon>Burkholderiales</taxon>
        <taxon>Comamonadaceae</taxon>
        <taxon>Acidovorax</taxon>
    </lineage>
</organism>
<feature type="region of interest" description="Disordered" evidence="4">
    <location>
        <begin position="526"/>
        <end position="545"/>
    </location>
</feature>
<keyword evidence="3 6" id="KW-0808">Transferase</keyword>
<proteinExistence type="inferred from homology"/>